<dbReference type="Proteomes" id="UP000092503">
    <property type="component" value="Unassembled WGS sequence"/>
</dbReference>
<proteinExistence type="predicted"/>
<evidence type="ECO:0000313" key="1">
    <source>
        <dbReference type="EMBL" id="SBV50199.1"/>
    </source>
</evidence>
<dbReference type="STRING" id="56449.XBLMG947_0976"/>
<accession>A0A1C3NIG9</accession>
<name>A0A1C3NIG9_9XANT</name>
<evidence type="ECO:0000313" key="2">
    <source>
        <dbReference type="Proteomes" id="UP000092503"/>
    </source>
</evidence>
<dbReference type="AlphaFoldDB" id="A0A1C3NIG9"/>
<protein>
    <submittedName>
        <fullName evidence="1">Uncharacterized protein</fullName>
    </submittedName>
</protein>
<organism evidence="1 2">
    <name type="scientific">Xanthomonas bromi</name>
    <dbReference type="NCBI Taxonomy" id="56449"/>
    <lineage>
        <taxon>Bacteria</taxon>
        <taxon>Pseudomonadati</taxon>
        <taxon>Pseudomonadota</taxon>
        <taxon>Gammaproteobacteria</taxon>
        <taxon>Lysobacterales</taxon>
        <taxon>Lysobacteraceae</taxon>
        <taxon>Xanthomonas</taxon>
    </lineage>
</organism>
<sequence length="35" mass="3875">MGLTQLSPLLLSLRVQAFLCRRVKMIFGPAQLGCL</sequence>
<gene>
    <name evidence="1" type="ORF">XBLMG947_0976</name>
</gene>
<reference evidence="1 2" key="1">
    <citation type="submission" date="2016-06" db="EMBL/GenBank/DDBJ databases">
        <authorList>
            <person name="Kjaerup R.B."/>
            <person name="Dalgaard T.S."/>
            <person name="Juul-Madsen H.R."/>
        </authorList>
    </citation>
    <scope>NUCLEOTIDE SEQUENCE [LARGE SCALE GENOMIC DNA]</scope>
    <source>
        <strain evidence="1">LMG947</strain>
    </source>
</reference>
<dbReference type="EMBL" id="FLTX01000012">
    <property type="protein sequence ID" value="SBV50199.1"/>
    <property type="molecule type" value="Genomic_DNA"/>
</dbReference>